<proteinExistence type="predicted"/>
<feature type="transmembrane region" description="Helical" evidence="1">
    <location>
        <begin position="12"/>
        <end position="30"/>
    </location>
</feature>
<gene>
    <name evidence="2" type="ORF">ACFPH8_08085</name>
</gene>
<organism evidence="2 3">
    <name type="scientific">Bizionia hallyeonensis</name>
    <dbReference type="NCBI Taxonomy" id="1123757"/>
    <lineage>
        <taxon>Bacteria</taxon>
        <taxon>Pseudomonadati</taxon>
        <taxon>Bacteroidota</taxon>
        <taxon>Flavobacteriia</taxon>
        <taxon>Flavobacteriales</taxon>
        <taxon>Flavobacteriaceae</taxon>
        <taxon>Bizionia</taxon>
    </lineage>
</organism>
<feature type="transmembrane region" description="Helical" evidence="1">
    <location>
        <begin position="36"/>
        <end position="63"/>
    </location>
</feature>
<dbReference type="RefSeq" id="WP_376860013.1">
    <property type="nucleotide sequence ID" value="NZ_JBHSLA010000003.1"/>
</dbReference>
<dbReference type="EMBL" id="JBHSLA010000003">
    <property type="protein sequence ID" value="MFC5195285.1"/>
    <property type="molecule type" value="Genomic_DNA"/>
</dbReference>
<name>A0ABW0C6K2_9FLAO</name>
<evidence type="ECO:0000313" key="3">
    <source>
        <dbReference type="Proteomes" id="UP001596162"/>
    </source>
</evidence>
<evidence type="ECO:0000313" key="2">
    <source>
        <dbReference type="EMBL" id="MFC5195285.1"/>
    </source>
</evidence>
<keyword evidence="3" id="KW-1185">Reference proteome</keyword>
<protein>
    <recommendedName>
        <fullName evidence="4">Branched-chain amino acid:cation transporter, LIVCS family</fullName>
    </recommendedName>
</protein>
<keyword evidence="1" id="KW-0472">Membrane</keyword>
<dbReference type="Proteomes" id="UP001596162">
    <property type="component" value="Unassembled WGS sequence"/>
</dbReference>
<comment type="caution">
    <text evidence="2">The sequence shown here is derived from an EMBL/GenBank/DDBJ whole genome shotgun (WGS) entry which is preliminary data.</text>
</comment>
<keyword evidence="1" id="KW-1133">Transmembrane helix</keyword>
<accession>A0ABW0C6K2</accession>
<sequence length="97" mass="10881">MKGLQNFGKMTALISFGIGTSIFALYLYFGEPSFPIHLGFVFIIIAFIINITILTVLIGSAILNPKNRLESLKTCAIMLLNIPVVILYFYIVFPFLF</sequence>
<evidence type="ECO:0008006" key="4">
    <source>
        <dbReference type="Google" id="ProtNLM"/>
    </source>
</evidence>
<reference evidence="3" key="1">
    <citation type="journal article" date="2019" name="Int. J. Syst. Evol. Microbiol.">
        <title>The Global Catalogue of Microorganisms (GCM) 10K type strain sequencing project: providing services to taxonomists for standard genome sequencing and annotation.</title>
        <authorList>
            <consortium name="The Broad Institute Genomics Platform"/>
            <consortium name="The Broad Institute Genome Sequencing Center for Infectious Disease"/>
            <person name="Wu L."/>
            <person name="Ma J."/>
        </authorList>
    </citation>
    <scope>NUCLEOTIDE SEQUENCE [LARGE SCALE GENOMIC DNA]</scope>
    <source>
        <strain evidence="3">JCM 17978</strain>
    </source>
</reference>
<keyword evidence="1" id="KW-0812">Transmembrane</keyword>
<feature type="transmembrane region" description="Helical" evidence="1">
    <location>
        <begin position="75"/>
        <end position="96"/>
    </location>
</feature>
<evidence type="ECO:0000256" key="1">
    <source>
        <dbReference type="SAM" id="Phobius"/>
    </source>
</evidence>